<dbReference type="EMBL" id="ABIK02000004">
    <property type="protein sequence ID" value="EDS75814.1"/>
    <property type="molecule type" value="Genomic_DNA"/>
</dbReference>
<evidence type="ECO:0000313" key="2">
    <source>
        <dbReference type="Proteomes" id="UP000004910"/>
    </source>
</evidence>
<sequence length="52" mass="6189">MYANFVKKITIIVDVNFVKKLTFYLSFFNNCDMLYYSQEGDNDIKLEKIVVI</sequence>
<reference evidence="1" key="2">
    <citation type="submission" date="2014-06" db="EMBL/GenBank/DDBJ databases">
        <title>Draft genome sequence of Clostridium spiroforme (DSM 1552).</title>
        <authorList>
            <person name="Sudarsanam P."/>
            <person name="Ley R."/>
            <person name="Guruge J."/>
            <person name="Turnbaugh P.J."/>
            <person name="Mahowald M."/>
            <person name="Liep D."/>
            <person name="Gordon J."/>
        </authorList>
    </citation>
    <scope>NUCLEOTIDE SEQUENCE</scope>
    <source>
        <strain evidence="1">DSM 1552</strain>
    </source>
</reference>
<gene>
    <name evidence="1" type="ORF">CLOSPI_00344</name>
</gene>
<protein>
    <submittedName>
        <fullName evidence="1">Uncharacterized protein</fullName>
    </submittedName>
</protein>
<evidence type="ECO:0000313" key="1">
    <source>
        <dbReference type="EMBL" id="EDS75814.1"/>
    </source>
</evidence>
<organism evidence="1 2">
    <name type="scientific">Thomasclavelia spiroformis DSM 1552</name>
    <dbReference type="NCBI Taxonomy" id="428126"/>
    <lineage>
        <taxon>Bacteria</taxon>
        <taxon>Bacillati</taxon>
        <taxon>Bacillota</taxon>
        <taxon>Erysipelotrichia</taxon>
        <taxon>Erysipelotrichales</taxon>
        <taxon>Coprobacillaceae</taxon>
        <taxon>Thomasclavelia</taxon>
    </lineage>
</organism>
<proteinExistence type="predicted"/>
<dbReference type="HOGENOM" id="CLU_3078521_0_0_9"/>
<dbReference type="Proteomes" id="UP000004910">
    <property type="component" value="Unassembled WGS sequence"/>
</dbReference>
<comment type="caution">
    <text evidence="1">The sequence shown here is derived from an EMBL/GenBank/DDBJ whole genome shotgun (WGS) entry which is preliminary data.</text>
</comment>
<accession>B1BZG7</accession>
<keyword evidence="2" id="KW-1185">Reference proteome</keyword>
<reference evidence="1" key="1">
    <citation type="submission" date="2008-02" db="EMBL/GenBank/DDBJ databases">
        <authorList>
            <person name="Fulton L."/>
            <person name="Clifton S."/>
            <person name="Fulton B."/>
            <person name="Xu J."/>
            <person name="Minx P."/>
            <person name="Pepin K.H."/>
            <person name="Johnson M."/>
            <person name="Thiruvilangam P."/>
            <person name="Bhonagiri V."/>
            <person name="Nash W.E."/>
            <person name="Mardis E.R."/>
            <person name="Wilson R.K."/>
        </authorList>
    </citation>
    <scope>NUCLEOTIDE SEQUENCE [LARGE SCALE GENOMIC DNA]</scope>
    <source>
        <strain evidence="1">DSM 1552</strain>
    </source>
</reference>
<dbReference type="AlphaFoldDB" id="B1BZG7"/>
<name>B1BZG7_9FIRM</name>